<dbReference type="InterPro" id="IPR026037">
    <property type="entry name" value="PgpA"/>
</dbReference>
<dbReference type="AlphaFoldDB" id="A0A1Y5STI0"/>
<dbReference type="CDD" id="cd06971">
    <property type="entry name" value="PgpA"/>
    <property type="match status" value="1"/>
</dbReference>
<dbReference type="STRING" id="658057.SAMN04488032_10718"/>
<dbReference type="GO" id="GO:0046872">
    <property type="term" value="F:metal ion binding"/>
    <property type="evidence" value="ECO:0007669"/>
    <property type="project" value="UniProtKB-KW"/>
</dbReference>
<dbReference type="EMBL" id="FWFW01000007">
    <property type="protein sequence ID" value="SLN48143.1"/>
    <property type="molecule type" value="Genomic_DNA"/>
</dbReference>
<dbReference type="PANTHER" id="PTHR36305:SF1">
    <property type="entry name" value="PHOSPHATIDYLGLYCEROPHOSPHATASE A"/>
    <property type="match status" value="1"/>
</dbReference>
<dbReference type="GO" id="GO:0008962">
    <property type="term" value="F:phosphatidylglycerophosphatase activity"/>
    <property type="evidence" value="ECO:0007669"/>
    <property type="project" value="UniProtKB-EC"/>
</dbReference>
<dbReference type="RefSeq" id="WP_085849476.1">
    <property type="nucleotide sequence ID" value="NZ_FNZV01000007.1"/>
</dbReference>
<dbReference type="GO" id="GO:0005886">
    <property type="term" value="C:plasma membrane"/>
    <property type="evidence" value="ECO:0007669"/>
    <property type="project" value="UniProtKB-SubCell"/>
</dbReference>
<keyword evidence="1" id="KW-0460">Magnesium</keyword>
<dbReference type="SUPFAM" id="SSF101307">
    <property type="entry name" value="YutG-like"/>
    <property type="match status" value="1"/>
</dbReference>
<dbReference type="Pfam" id="PF04608">
    <property type="entry name" value="PgpA"/>
    <property type="match status" value="1"/>
</dbReference>
<dbReference type="PANTHER" id="PTHR36305">
    <property type="entry name" value="PHOSPHATIDYLGLYCEROPHOSPHATASE A"/>
    <property type="match status" value="1"/>
</dbReference>
<feature type="domain" description="YutG/PgpA" evidence="3">
    <location>
        <begin position="8"/>
        <end position="160"/>
    </location>
</feature>
<keyword evidence="1" id="KW-0442">Lipid degradation</keyword>
<dbReference type="GO" id="GO:0006655">
    <property type="term" value="P:phosphatidylglycerol biosynthetic process"/>
    <property type="evidence" value="ECO:0007669"/>
    <property type="project" value="UniProtKB-UniPathway"/>
</dbReference>
<protein>
    <recommendedName>
        <fullName evidence="1">Phosphatidylglycerophosphatase A</fullName>
        <ecNumber evidence="1">3.1.3.27</ecNumber>
    </recommendedName>
    <alternativeName>
        <fullName evidence="1">Phosphatidylglycerolphosphate phosphatase A</fullName>
    </alternativeName>
</protein>
<dbReference type="OrthoDB" id="9804091at2"/>
<dbReference type="InterPro" id="IPR007686">
    <property type="entry name" value="YutG/PgpA"/>
</dbReference>
<dbReference type="GO" id="GO:0009395">
    <property type="term" value="P:phospholipid catabolic process"/>
    <property type="evidence" value="ECO:0007669"/>
    <property type="project" value="UniProtKB-KW"/>
</dbReference>
<evidence type="ECO:0000259" key="3">
    <source>
        <dbReference type="Pfam" id="PF04608"/>
    </source>
</evidence>
<keyword evidence="1" id="KW-0479">Metal-binding</keyword>
<keyword evidence="1" id="KW-0443">Lipid metabolism</keyword>
<dbReference type="UniPathway" id="UPA00084">
    <property type="reaction ID" value="UER00504"/>
</dbReference>
<comment type="catalytic activity">
    <reaction evidence="1">
        <text>a 1,2-diacyl-sn-glycero-3-phospho-(1'-sn-glycero-3'-phosphate) + H2O = a 1,2-diacyl-sn-glycero-3-phospho-(1'-sn-glycerol) + phosphate</text>
        <dbReference type="Rhea" id="RHEA:33751"/>
        <dbReference type="ChEBI" id="CHEBI:15377"/>
        <dbReference type="ChEBI" id="CHEBI:43474"/>
        <dbReference type="ChEBI" id="CHEBI:60110"/>
        <dbReference type="ChEBI" id="CHEBI:64716"/>
        <dbReference type="EC" id="3.1.3.27"/>
    </reaction>
</comment>
<keyword evidence="1" id="KW-1208">Phospholipid metabolism</keyword>
<sequence length="169" mass="17834">MKDIAEIVGTFARVGYLKPAPGTWGSAAAVPVFWALTEAGGFGLVAFATVVVCIAGLWATQVMTKDATEGTEEHDPSEIVIDEVAGQWIALWPVALGAQMMGVESARLWPGYLAGFILFRLFDIWKPSLVGKADRRGDAVGVMLDDVIAGIFAAIGVVILAGLAHGFLM</sequence>
<keyword evidence="1" id="KW-1003">Cell membrane</keyword>
<evidence type="ECO:0000256" key="1">
    <source>
        <dbReference type="PIRNR" id="PIRNR006162"/>
    </source>
</evidence>
<keyword evidence="5" id="KW-1185">Reference proteome</keyword>
<dbReference type="InterPro" id="IPR036681">
    <property type="entry name" value="PgpA-like_sf"/>
</dbReference>
<organism evidence="4 5">
    <name type="scientific">Pacificibacter marinus</name>
    <dbReference type="NCBI Taxonomy" id="658057"/>
    <lineage>
        <taxon>Bacteria</taxon>
        <taxon>Pseudomonadati</taxon>
        <taxon>Pseudomonadota</taxon>
        <taxon>Alphaproteobacteria</taxon>
        <taxon>Rhodobacterales</taxon>
        <taxon>Roseobacteraceae</taxon>
        <taxon>Pacificibacter</taxon>
    </lineage>
</organism>
<proteinExistence type="predicted"/>
<accession>A0A1Y5STI0</accession>
<reference evidence="4 5" key="1">
    <citation type="submission" date="2017-03" db="EMBL/GenBank/DDBJ databases">
        <authorList>
            <person name="Afonso C.L."/>
            <person name="Miller P.J."/>
            <person name="Scott M.A."/>
            <person name="Spackman E."/>
            <person name="Goraichik I."/>
            <person name="Dimitrov K.M."/>
            <person name="Suarez D.L."/>
            <person name="Swayne D.E."/>
        </authorList>
    </citation>
    <scope>NUCLEOTIDE SEQUENCE [LARGE SCALE GENOMIC DNA]</scope>
    <source>
        <strain evidence="4 5">CECT 7971</strain>
    </source>
</reference>
<keyword evidence="1 4" id="KW-0378">Hydrolase</keyword>
<evidence type="ECO:0000313" key="5">
    <source>
        <dbReference type="Proteomes" id="UP000193307"/>
    </source>
</evidence>
<dbReference type="EC" id="3.1.3.27" evidence="1"/>
<keyword evidence="1" id="KW-0595">Phospholipid degradation</keyword>
<dbReference type="PIRSF" id="PIRSF006162">
    <property type="entry name" value="PgpA"/>
    <property type="match status" value="1"/>
</dbReference>
<feature type="transmembrane region" description="Helical" evidence="2">
    <location>
        <begin position="39"/>
        <end position="59"/>
    </location>
</feature>
<keyword evidence="1 2" id="KW-0812">Transmembrane</keyword>
<gene>
    <name evidence="4" type="primary">pgpA</name>
    <name evidence="4" type="ORF">PAM7971_02339</name>
</gene>
<comment type="pathway">
    <text evidence="1">Phospholipid metabolism; phosphatidylglycerol biosynthesis; phosphatidylglycerol from CDP-diacylglycerol: step 2/2.</text>
</comment>
<comment type="subcellular location">
    <subcellularLocation>
        <location evidence="1">Cell inner membrane</location>
        <topology evidence="1">Multi-pass membrane protein</topology>
    </subcellularLocation>
</comment>
<evidence type="ECO:0000313" key="4">
    <source>
        <dbReference type="EMBL" id="SLN48143.1"/>
    </source>
</evidence>
<feature type="transmembrane region" description="Helical" evidence="2">
    <location>
        <begin position="147"/>
        <end position="168"/>
    </location>
</feature>
<comment type="function">
    <text evidence="1">Lipid phosphatase which dephosphorylates phosphatidylglycerophosphate (PGP) to phosphatidylglycerol (PG).</text>
</comment>
<keyword evidence="2" id="KW-1133">Transmembrane helix</keyword>
<evidence type="ECO:0000256" key="2">
    <source>
        <dbReference type="SAM" id="Phobius"/>
    </source>
</evidence>
<dbReference type="Proteomes" id="UP000193307">
    <property type="component" value="Unassembled WGS sequence"/>
</dbReference>
<name>A0A1Y5STI0_9RHOB</name>
<comment type="cofactor">
    <cofactor evidence="1">
        <name>Mg(2+)</name>
        <dbReference type="ChEBI" id="CHEBI:18420"/>
    </cofactor>
</comment>
<keyword evidence="1" id="KW-0997">Cell inner membrane</keyword>
<feature type="transmembrane region" description="Helical" evidence="2">
    <location>
        <begin position="109"/>
        <end position="127"/>
    </location>
</feature>
<keyword evidence="1 2" id="KW-0472">Membrane</keyword>